<name>A0A0H3KQB3_BURM1</name>
<evidence type="ECO:0008006" key="4">
    <source>
        <dbReference type="Google" id="ProtNLM"/>
    </source>
</evidence>
<evidence type="ECO:0000313" key="3">
    <source>
        <dbReference type="Proteomes" id="UP000008815"/>
    </source>
</evidence>
<feature type="chain" id="PRO_5002613813" description="Lipoprotein" evidence="1">
    <location>
        <begin position="28"/>
        <end position="151"/>
    </location>
</feature>
<dbReference type="EMBL" id="AP009387">
    <property type="protein sequence ID" value="BAG47425.1"/>
    <property type="molecule type" value="Genomic_DNA"/>
</dbReference>
<dbReference type="AlphaFoldDB" id="A0A0H3KQB3"/>
<organism evidence="2 3">
    <name type="scientific">Burkholderia multivorans (strain ATCC 17616 / 249)</name>
    <dbReference type="NCBI Taxonomy" id="395019"/>
    <lineage>
        <taxon>Bacteria</taxon>
        <taxon>Pseudomonadati</taxon>
        <taxon>Pseudomonadota</taxon>
        <taxon>Betaproteobacteria</taxon>
        <taxon>Burkholderiales</taxon>
        <taxon>Burkholderiaceae</taxon>
        <taxon>Burkholderia</taxon>
        <taxon>Burkholderia cepacia complex</taxon>
    </lineage>
</organism>
<feature type="signal peptide" evidence="1">
    <location>
        <begin position="1"/>
        <end position="27"/>
    </location>
</feature>
<protein>
    <recommendedName>
        <fullName evidence="4">Lipoprotein</fullName>
    </recommendedName>
</protein>
<keyword evidence="3" id="KW-1185">Reference proteome</keyword>
<dbReference type="KEGG" id="bmj:BMULJ_05597"/>
<dbReference type="eggNOG" id="ENOG503303I">
    <property type="taxonomic scope" value="Bacteria"/>
</dbReference>
<accession>A0A0H3KQB3</accession>
<gene>
    <name evidence="2" type="ordered locus">BMULJ_05597</name>
</gene>
<dbReference type="Proteomes" id="UP000008815">
    <property type="component" value="Chromosome 3"/>
</dbReference>
<reference evidence="2 3" key="1">
    <citation type="submission" date="2007-04" db="EMBL/GenBank/DDBJ databases">
        <title>Complete genome sequence of Burkholderia multivorans ATCC 17616.</title>
        <authorList>
            <person name="Ohtsubo Y."/>
            <person name="Yamashita A."/>
            <person name="Kurokawa K."/>
            <person name="Takami H."/>
            <person name="Yuhara S."/>
            <person name="Nishiyama E."/>
            <person name="Endo R."/>
            <person name="Miyazaki R."/>
            <person name="Ono A."/>
            <person name="Yano K."/>
            <person name="Ito M."/>
            <person name="Sota M."/>
            <person name="Yuji N."/>
            <person name="Hattori M."/>
            <person name="Tsuda M."/>
        </authorList>
    </citation>
    <scope>NUCLEOTIDE SEQUENCE [LARGE SCALE GENOMIC DNA]</scope>
    <source>
        <strain evidence="3">ATCC 17616 / 249</strain>
    </source>
</reference>
<dbReference type="HOGENOM" id="CLU_132508_0_0_4"/>
<proteinExistence type="predicted"/>
<evidence type="ECO:0000313" key="2">
    <source>
        <dbReference type="EMBL" id="BAG47425.1"/>
    </source>
</evidence>
<sequence>MNRLSRACRVLVLCAAACCVPTQQAHAQHARHVARQDVHSRDFHGRDFRHFAPTERARWRGGRWVQDWHGGRYAWWWIVDGYWYIYPEPMYPYPTYIPPAIVVQRPPPTPARLPPARAWYYCNDPRGYYPYVASCNGVWTAVPSSPDPASQ</sequence>
<dbReference type="RefSeq" id="WP_012464861.1">
    <property type="nucleotide sequence ID" value="NC_010087.1"/>
</dbReference>
<evidence type="ECO:0000256" key="1">
    <source>
        <dbReference type="SAM" id="SignalP"/>
    </source>
</evidence>
<dbReference type="STRING" id="395019.BMULJ_05597"/>
<keyword evidence="1" id="KW-0732">Signal</keyword>